<evidence type="ECO:0000313" key="11">
    <source>
        <dbReference type="Proteomes" id="UP001151532"/>
    </source>
</evidence>
<feature type="compositionally biased region" description="Basic and acidic residues" evidence="8">
    <location>
        <begin position="412"/>
        <end position="423"/>
    </location>
</feature>
<feature type="compositionally biased region" description="Basic residues" evidence="8">
    <location>
        <begin position="548"/>
        <end position="559"/>
    </location>
</feature>
<evidence type="ECO:0000256" key="6">
    <source>
        <dbReference type="ARBA" id="ARBA00023274"/>
    </source>
</evidence>
<dbReference type="InterPro" id="IPR045056">
    <property type="entry name" value="Nop56/Nop58"/>
</dbReference>
<gene>
    <name evidence="10" type="ORF">OIU79_023574</name>
</gene>
<comment type="function">
    <text evidence="7">Required for pre-18S rRNA processing. May bind microtubules.</text>
</comment>
<accession>A0A9Q0W933</accession>
<evidence type="ECO:0000259" key="9">
    <source>
        <dbReference type="PROSITE" id="PS51358"/>
    </source>
</evidence>
<dbReference type="PANTHER" id="PTHR10894:SF1">
    <property type="entry name" value="NUCLEOLAR PROTEIN 58"/>
    <property type="match status" value="1"/>
</dbReference>
<dbReference type="AlphaFoldDB" id="A0A9Q0W933"/>
<evidence type="ECO:0000256" key="7">
    <source>
        <dbReference type="ARBA" id="ARBA00024837"/>
    </source>
</evidence>
<dbReference type="OrthoDB" id="6780543at2759"/>
<proteinExistence type="inferred from homology"/>
<evidence type="ECO:0000256" key="2">
    <source>
        <dbReference type="ARBA" id="ARBA00009211"/>
    </source>
</evidence>
<dbReference type="PROSITE" id="PS51358">
    <property type="entry name" value="NOP"/>
    <property type="match status" value="1"/>
</dbReference>
<dbReference type="Proteomes" id="UP001151532">
    <property type="component" value="Chromosome 13"/>
</dbReference>
<dbReference type="Pfam" id="PF08156">
    <property type="entry name" value="NOP5NT"/>
    <property type="match status" value="1"/>
</dbReference>
<protein>
    <recommendedName>
        <fullName evidence="3">Nucleolar protein 58</fullName>
    </recommendedName>
</protein>
<dbReference type="FunFam" id="1.10.246.90:FF:000003">
    <property type="entry name" value="Nucleolar protein 58"/>
    <property type="match status" value="1"/>
</dbReference>
<evidence type="ECO:0000256" key="8">
    <source>
        <dbReference type="SAM" id="MobiDB-lite"/>
    </source>
</evidence>
<keyword evidence="4" id="KW-0690">Ribosome biogenesis</keyword>
<dbReference type="Gene3D" id="1.10.287.4070">
    <property type="match status" value="1"/>
</dbReference>
<dbReference type="GO" id="GO:0030515">
    <property type="term" value="F:snoRNA binding"/>
    <property type="evidence" value="ECO:0007669"/>
    <property type="project" value="InterPro"/>
</dbReference>
<dbReference type="SMART" id="SM00931">
    <property type="entry name" value="NOSIC"/>
    <property type="match status" value="1"/>
</dbReference>
<evidence type="ECO:0000256" key="5">
    <source>
        <dbReference type="ARBA" id="ARBA00023242"/>
    </source>
</evidence>
<dbReference type="InterPro" id="IPR042239">
    <property type="entry name" value="Nop_C"/>
</dbReference>
<dbReference type="InterPro" id="IPR012976">
    <property type="entry name" value="NOSIC"/>
</dbReference>
<dbReference type="GO" id="GO:0031428">
    <property type="term" value="C:box C/D methylation guide snoRNP complex"/>
    <property type="evidence" value="ECO:0007669"/>
    <property type="project" value="InterPro"/>
</dbReference>
<dbReference type="Pfam" id="PF01798">
    <property type="entry name" value="Nop"/>
    <property type="match status" value="1"/>
</dbReference>
<dbReference type="InterPro" id="IPR012974">
    <property type="entry name" value="NOP58/56_N"/>
</dbReference>
<feature type="region of interest" description="Disordered" evidence="8">
    <location>
        <begin position="402"/>
        <end position="559"/>
    </location>
</feature>
<organism evidence="10 11">
    <name type="scientific">Salix purpurea</name>
    <name type="common">Purple osier willow</name>
    <dbReference type="NCBI Taxonomy" id="77065"/>
    <lineage>
        <taxon>Eukaryota</taxon>
        <taxon>Viridiplantae</taxon>
        <taxon>Streptophyta</taxon>
        <taxon>Embryophyta</taxon>
        <taxon>Tracheophyta</taxon>
        <taxon>Spermatophyta</taxon>
        <taxon>Magnoliopsida</taxon>
        <taxon>eudicotyledons</taxon>
        <taxon>Gunneridae</taxon>
        <taxon>Pentapetalae</taxon>
        <taxon>rosids</taxon>
        <taxon>fabids</taxon>
        <taxon>Malpighiales</taxon>
        <taxon>Salicaceae</taxon>
        <taxon>Saliceae</taxon>
        <taxon>Salix</taxon>
    </lineage>
</organism>
<evidence type="ECO:0000256" key="3">
    <source>
        <dbReference type="ARBA" id="ARBA00020379"/>
    </source>
</evidence>
<dbReference type="Gene3D" id="1.10.246.90">
    <property type="entry name" value="Nop domain"/>
    <property type="match status" value="1"/>
</dbReference>
<dbReference type="GO" id="GO:0042254">
    <property type="term" value="P:ribosome biogenesis"/>
    <property type="evidence" value="ECO:0007669"/>
    <property type="project" value="UniProtKB-KW"/>
</dbReference>
<feature type="domain" description="Nop" evidence="9">
    <location>
        <begin position="280"/>
        <end position="398"/>
    </location>
</feature>
<reference evidence="10" key="2">
    <citation type="journal article" date="2023" name="Int. J. Mol. Sci.">
        <title>De Novo Assembly and Annotation of 11 Diverse Shrub Willow (Salix) Genomes Reveals Novel Gene Organization in Sex-Linked Regions.</title>
        <authorList>
            <person name="Hyden B."/>
            <person name="Feng K."/>
            <person name="Yates T.B."/>
            <person name="Jawdy S."/>
            <person name="Cereghino C."/>
            <person name="Smart L.B."/>
            <person name="Muchero W."/>
        </authorList>
    </citation>
    <scope>NUCLEOTIDE SEQUENCE</scope>
    <source>
        <tissue evidence="10">Shoot tip</tissue>
    </source>
</reference>
<comment type="caution">
    <text evidence="10">The sequence shown here is derived from an EMBL/GenBank/DDBJ whole genome shotgun (WGS) entry which is preliminary data.</text>
</comment>
<dbReference type="InterPro" id="IPR036070">
    <property type="entry name" value="Nop_dom_sf"/>
</dbReference>
<reference evidence="10" key="1">
    <citation type="submission" date="2022-11" db="EMBL/GenBank/DDBJ databases">
        <authorList>
            <person name="Hyden B.L."/>
            <person name="Feng K."/>
            <person name="Yates T."/>
            <person name="Jawdy S."/>
            <person name="Smart L.B."/>
            <person name="Muchero W."/>
        </authorList>
    </citation>
    <scope>NUCLEOTIDE SEQUENCE</scope>
    <source>
        <tissue evidence="10">Shoot tip</tissue>
    </source>
</reference>
<evidence type="ECO:0000256" key="4">
    <source>
        <dbReference type="ARBA" id="ARBA00022517"/>
    </source>
</evidence>
<keyword evidence="5" id="KW-0539">Nucleus</keyword>
<dbReference type="PANTHER" id="PTHR10894">
    <property type="entry name" value="NUCLEOLAR PROTEIN 5 NUCLEOLAR PROTEIN NOP5 NOP58"/>
    <property type="match status" value="1"/>
</dbReference>
<evidence type="ECO:0000313" key="10">
    <source>
        <dbReference type="EMBL" id="KAJ6762857.1"/>
    </source>
</evidence>
<dbReference type="SUPFAM" id="SSF89124">
    <property type="entry name" value="Nop domain"/>
    <property type="match status" value="1"/>
</dbReference>
<dbReference type="EMBL" id="JAPFFK010000005">
    <property type="protein sequence ID" value="KAJ6762857.1"/>
    <property type="molecule type" value="Genomic_DNA"/>
</dbReference>
<keyword evidence="11" id="KW-1185">Reference proteome</keyword>
<dbReference type="FunFam" id="1.10.287.4070:FF:000001">
    <property type="entry name" value="Probable Nucleolar protein 58"/>
    <property type="match status" value="1"/>
</dbReference>
<comment type="subcellular location">
    <subcellularLocation>
        <location evidence="1">Nucleus</location>
        <location evidence="1">Nucleolus</location>
    </subcellularLocation>
</comment>
<dbReference type="InterPro" id="IPR002687">
    <property type="entry name" value="Nop_dom"/>
</dbReference>
<name>A0A9Q0W933_SALPP</name>
<evidence type="ECO:0000256" key="1">
    <source>
        <dbReference type="ARBA" id="ARBA00004604"/>
    </source>
</evidence>
<sequence>MLLLFETPAGFALFKVLDEGKLSKVEDLGKEFSSPDSARKVVKLKAFSKFENTSEALEAATKIIESSTSKGLRKFLRANCDGEMLAVADSKLGNAIKDKLKIECVHNNAVMELMRGVRSQLTELIAGLATQDLAPMSLGLSHSLSRYKLKFSPDKVDTMIIQAIGLLDDLDKELNTYAMRVREWYGWHFPELAKIVQDNILYAKSVKLMSSRDNAAKLDFSEILPEEVEAELKEAAVISMGSDVSDVDLMNIKELCDQVLSLAEYRAQLYDYLKNRMNTIAPNLTALVGELVGARLIAHGGSLLNLAKQPGSTVQILGAEKALFRALKTKHATPKYGLLYHASLVGQAPPKMKGKMSRSLAAKAALTIRYDALGDAQDDSMGLENRLKLEARLRNLEGKELGRSAGSAKGKPKIEAYDKDRKKGAGGLITPAKTYNPSADAVLGRTPNSTARNVEEEEPAKEAPVPGEDKKEKKKKKKRSEEVTAVPSDRNEAAEQDGEGEAKKEKKKKKKHLAESDGVQNDDEGGKKKKKRKHAEAEQDDEETPGKKKEKKKKKKTED</sequence>
<keyword evidence="6" id="KW-0687">Ribonucleoprotein</keyword>
<comment type="similarity">
    <text evidence="2">Belongs to the NOP5/NOP56 family.</text>
</comment>
<dbReference type="GO" id="GO:0032040">
    <property type="term" value="C:small-subunit processome"/>
    <property type="evidence" value="ECO:0007669"/>
    <property type="project" value="InterPro"/>
</dbReference>